<dbReference type="Pfam" id="PF01488">
    <property type="entry name" value="Shikimate_DH"/>
    <property type="match status" value="1"/>
</dbReference>
<feature type="domain" description="Tetrapyrrole biosynthesis glutamyl-tRNA reductase dimerisation" evidence="9">
    <location>
        <begin position="318"/>
        <end position="415"/>
    </location>
</feature>
<proteinExistence type="inferred from homology"/>
<evidence type="ECO:0000256" key="2">
    <source>
        <dbReference type="ARBA" id="ARBA00005916"/>
    </source>
</evidence>
<comment type="catalytic activity">
    <reaction evidence="7">
        <text>(S)-4-amino-5-oxopentanoate + tRNA(Glu) + NADP(+) = L-glutamyl-tRNA(Glu) + NADPH + H(+)</text>
        <dbReference type="Rhea" id="RHEA:12344"/>
        <dbReference type="Rhea" id="RHEA-COMP:9663"/>
        <dbReference type="Rhea" id="RHEA-COMP:9680"/>
        <dbReference type="ChEBI" id="CHEBI:15378"/>
        <dbReference type="ChEBI" id="CHEBI:57501"/>
        <dbReference type="ChEBI" id="CHEBI:57783"/>
        <dbReference type="ChEBI" id="CHEBI:58349"/>
        <dbReference type="ChEBI" id="CHEBI:78442"/>
        <dbReference type="ChEBI" id="CHEBI:78520"/>
        <dbReference type="EC" id="1.2.1.70"/>
    </reaction>
</comment>
<comment type="pathway">
    <text evidence="1">Porphyrin-containing compound metabolism; protoporphyrin-IX biosynthesis; 5-aminolevulinate from L-glutamyl-tRNA(Glu): step 1/2.</text>
</comment>
<dbReference type="FunFam" id="3.40.50.720:FF:000031">
    <property type="entry name" value="Glutamyl-tRNA reductase"/>
    <property type="match status" value="1"/>
</dbReference>
<dbReference type="InterPro" id="IPR015895">
    <property type="entry name" value="4pyrrol_synth_GluRdtase_N"/>
</dbReference>
<name>A0A3B1C7Q3_9ZZZZ</name>
<dbReference type="Pfam" id="PF05201">
    <property type="entry name" value="GlutR_N"/>
    <property type="match status" value="1"/>
</dbReference>
<evidence type="ECO:0000256" key="8">
    <source>
        <dbReference type="SAM" id="Coils"/>
    </source>
</evidence>
<dbReference type="InterPro" id="IPR018214">
    <property type="entry name" value="GluRdtase_CS"/>
</dbReference>
<feature type="domain" description="Glutamyl-tRNA reductase N-terminal" evidence="11">
    <location>
        <begin position="6"/>
        <end position="154"/>
    </location>
</feature>
<dbReference type="InterPro" id="IPR000343">
    <property type="entry name" value="4pyrrol_synth_GluRdtase"/>
</dbReference>
<keyword evidence="6" id="KW-0627">Porphyrin biosynthesis</keyword>
<gene>
    <name evidence="12" type="ORF">MNBD_GAMMA24-1869</name>
</gene>
<dbReference type="FunFam" id="3.30.460.30:FF:000001">
    <property type="entry name" value="Glutamyl-tRNA reductase"/>
    <property type="match status" value="1"/>
</dbReference>
<dbReference type="AlphaFoldDB" id="A0A3B1C7Q3"/>
<keyword evidence="5 12" id="KW-0560">Oxidoreductase</keyword>
<feature type="coiled-coil region" evidence="8">
    <location>
        <begin position="298"/>
        <end position="325"/>
    </location>
</feature>
<dbReference type="SUPFAM" id="SSF69075">
    <property type="entry name" value="Glutamyl tRNA-reductase dimerization domain"/>
    <property type="match status" value="1"/>
</dbReference>
<organism evidence="12">
    <name type="scientific">hydrothermal vent metagenome</name>
    <dbReference type="NCBI Taxonomy" id="652676"/>
    <lineage>
        <taxon>unclassified sequences</taxon>
        <taxon>metagenomes</taxon>
        <taxon>ecological metagenomes</taxon>
    </lineage>
</organism>
<dbReference type="PANTHER" id="PTHR43013">
    <property type="entry name" value="GLUTAMYL-TRNA REDUCTASE"/>
    <property type="match status" value="1"/>
</dbReference>
<dbReference type="InterPro" id="IPR036453">
    <property type="entry name" value="GluRdtase_dimer_dom_sf"/>
</dbReference>
<dbReference type="UniPathway" id="UPA00251">
    <property type="reaction ID" value="UER00316"/>
</dbReference>
<evidence type="ECO:0000256" key="3">
    <source>
        <dbReference type="ARBA" id="ARBA00012970"/>
    </source>
</evidence>
<dbReference type="EC" id="1.2.1.70" evidence="3"/>
<dbReference type="CDD" id="cd05213">
    <property type="entry name" value="NAD_bind_Glutamyl_tRNA_reduct"/>
    <property type="match status" value="1"/>
</dbReference>
<dbReference type="InterPro" id="IPR036343">
    <property type="entry name" value="GluRdtase_N_sf"/>
</dbReference>
<evidence type="ECO:0000259" key="9">
    <source>
        <dbReference type="Pfam" id="PF00745"/>
    </source>
</evidence>
<accession>A0A3B1C7Q3</accession>
<dbReference type="Gene3D" id="3.40.50.720">
    <property type="entry name" value="NAD(P)-binding Rossmann-like Domain"/>
    <property type="match status" value="1"/>
</dbReference>
<dbReference type="HAMAP" id="MF_00087">
    <property type="entry name" value="Glu_tRNA_reductase"/>
    <property type="match status" value="1"/>
</dbReference>
<dbReference type="InterPro" id="IPR036291">
    <property type="entry name" value="NAD(P)-bd_dom_sf"/>
</dbReference>
<feature type="domain" description="Quinate/shikimate 5-dehydrogenase/glutamyl-tRNA reductase" evidence="10">
    <location>
        <begin position="170"/>
        <end position="304"/>
    </location>
</feature>
<dbReference type="Pfam" id="PF00745">
    <property type="entry name" value="GlutR_dimer"/>
    <property type="match status" value="1"/>
</dbReference>
<dbReference type="Gene3D" id="3.30.460.30">
    <property type="entry name" value="Glutamyl-tRNA reductase, N-terminal domain"/>
    <property type="match status" value="1"/>
</dbReference>
<protein>
    <recommendedName>
        <fullName evidence="3">glutamyl-tRNA reductase</fullName>
        <ecNumber evidence="3">1.2.1.70</ecNumber>
    </recommendedName>
</protein>
<dbReference type="PANTHER" id="PTHR43013:SF1">
    <property type="entry name" value="GLUTAMYL-TRNA REDUCTASE"/>
    <property type="match status" value="1"/>
</dbReference>
<comment type="similarity">
    <text evidence="2">Belongs to the glutamyl-tRNA reductase family.</text>
</comment>
<keyword evidence="4" id="KW-0521">NADP</keyword>
<dbReference type="SUPFAM" id="SSF51735">
    <property type="entry name" value="NAD(P)-binding Rossmann-fold domains"/>
    <property type="match status" value="1"/>
</dbReference>
<evidence type="ECO:0000256" key="5">
    <source>
        <dbReference type="ARBA" id="ARBA00023002"/>
    </source>
</evidence>
<dbReference type="PIRSF" id="PIRSF000445">
    <property type="entry name" value="4pyrrol_synth_GluRdtase"/>
    <property type="match status" value="1"/>
</dbReference>
<evidence type="ECO:0000256" key="7">
    <source>
        <dbReference type="ARBA" id="ARBA00047464"/>
    </source>
</evidence>
<dbReference type="InterPro" id="IPR006151">
    <property type="entry name" value="Shikm_DH/Glu-tRNA_Rdtase"/>
</dbReference>
<keyword evidence="8" id="KW-0175">Coiled coil</keyword>
<evidence type="ECO:0000256" key="6">
    <source>
        <dbReference type="ARBA" id="ARBA00023244"/>
    </source>
</evidence>
<dbReference type="NCBIfam" id="TIGR01035">
    <property type="entry name" value="hemA"/>
    <property type="match status" value="1"/>
</dbReference>
<sequence>MTLLALGINHKTAPVDIREKVAFSPDILDAALHDLLACDAVSEAAIVSTCNRTELYVGIDNESDQTVVEWFRNFHNLSAEELDPYLFNHSENAAVQHVLRVASGLDSLVLGEPQILGQIKDAYQKASAAGAIGQQLNRLFQHTFAVAKQVRTETAIGGSPVSVAFAAVSLAKQIFADVSKHTALLIGAGETIELVARHLHEQGIRKIIVANRTVERAQELAQLFDGEAIALADIPERLVNADIIISSTASQLPILGKGAVERALKARKHRPIFMVDIAVPRDIEPEVGQLNDVYLYTVDDLQEVIEEGRQSREEAAKQAEEIIENQVEHFMGWLRSLEAVDTIRAYRQQAHHLRDEALQHAERQLASGKDPHQVMGELARTLTNKLIHQPTAQLNRAAYEGHNEILENARNLFGLDPEEN</sequence>
<dbReference type="InterPro" id="IPR015896">
    <property type="entry name" value="4pyrrol_synth_GluRdtase_dimer"/>
</dbReference>
<dbReference type="EMBL" id="UOFZ01000192">
    <property type="protein sequence ID" value="VAX14675.1"/>
    <property type="molecule type" value="Genomic_DNA"/>
</dbReference>
<evidence type="ECO:0000256" key="4">
    <source>
        <dbReference type="ARBA" id="ARBA00022857"/>
    </source>
</evidence>
<dbReference type="SUPFAM" id="SSF69742">
    <property type="entry name" value="Glutamyl tRNA-reductase catalytic, N-terminal domain"/>
    <property type="match status" value="1"/>
</dbReference>
<evidence type="ECO:0000259" key="11">
    <source>
        <dbReference type="Pfam" id="PF05201"/>
    </source>
</evidence>
<dbReference type="GO" id="GO:0050661">
    <property type="term" value="F:NADP binding"/>
    <property type="evidence" value="ECO:0007669"/>
    <property type="project" value="InterPro"/>
</dbReference>
<dbReference type="GO" id="GO:0019353">
    <property type="term" value="P:protoporphyrinogen IX biosynthetic process from glutamate"/>
    <property type="evidence" value="ECO:0007669"/>
    <property type="project" value="TreeGrafter"/>
</dbReference>
<evidence type="ECO:0000256" key="1">
    <source>
        <dbReference type="ARBA" id="ARBA00005059"/>
    </source>
</evidence>
<evidence type="ECO:0000259" key="10">
    <source>
        <dbReference type="Pfam" id="PF01488"/>
    </source>
</evidence>
<reference evidence="12" key="1">
    <citation type="submission" date="2018-06" db="EMBL/GenBank/DDBJ databases">
        <authorList>
            <person name="Zhirakovskaya E."/>
        </authorList>
    </citation>
    <scope>NUCLEOTIDE SEQUENCE</scope>
</reference>
<dbReference type="PROSITE" id="PS00747">
    <property type="entry name" value="GLUTR"/>
    <property type="match status" value="1"/>
</dbReference>
<dbReference type="GO" id="GO:0008883">
    <property type="term" value="F:glutamyl-tRNA reductase activity"/>
    <property type="evidence" value="ECO:0007669"/>
    <property type="project" value="UniProtKB-EC"/>
</dbReference>
<evidence type="ECO:0000313" key="12">
    <source>
        <dbReference type="EMBL" id="VAX14675.1"/>
    </source>
</evidence>